<evidence type="ECO:0000313" key="1">
    <source>
        <dbReference type="EMBL" id="CAB4157553.1"/>
    </source>
</evidence>
<dbReference type="EMBL" id="LR796658">
    <property type="protein sequence ID" value="CAB4157553.1"/>
    <property type="molecule type" value="Genomic_DNA"/>
</dbReference>
<gene>
    <name evidence="1" type="ORF">UFOVP692_29</name>
</gene>
<name>A0A6J5NF71_9CAUD</name>
<proteinExistence type="predicted"/>
<organism evidence="1">
    <name type="scientific">uncultured Caudovirales phage</name>
    <dbReference type="NCBI Taxonomy" id="2100421"/>
    <lineage>
        <taxon>Viruses</taxon>
        <taxon>Duplodnaviria</taxon>
        <taxon>Heunggongvirae</taxon>
        <taxon>Uroviricota</taxon>
        <taxon>Caudoviricetes</taxon>
        <taxon>Peduoviridae</taxon>
        <taxon>Maltschvirus</taxon>
        <taxon>Maltschvirus maltsch</taxon>
    </lineage>
</organism>
<sequence>MSDVEFVLRRILKEGYDYAEKEKEERNDNPASTLYRYTNHLRLLNHLEKQFLERNENGKQD</sequence>
<reference evidence="1" key="1">
    <citation type="submission" date="2020-04" db="EMBL/GenBank/DDBJ databases">
        <authorList>
            <person name="Chiriac C."/>
            <person name="Salcher M."/>
            <person name="Ghai R."/>
            <person name="Kavagutti S V."/>
        </authorList>
    </citation>
    <scope>NUCLEOTIDE SEQUENCE</scope>
</reference>
<protein>
    <submittedName>
        <fullName evidence="1">Uncharacterized protein</fullName>
    </submittedName>
</protein>
<accession>A0A6J5NF71</accession>